<dbReference type="EMBL" id="JACZZA010000008">
    <property type="protein sequence ID" value="MBE1161469.1"/>
    <property type="molecule type" value="Genomic_DNA"/>
</dbReference>
<evidence type="ECO:0000313" key="2">
    <source>
        <dbReference type="Proteomes" id="UP000651010"/>
    </source>
</evidence>
<evidence type="ECO:0000313" key="1">
    <source>
        <dbReference type="EMBL" id="MBE1161469.1"/>
    </source>
</evidence>
<comment type="caution">
    <text evidence="1">The sequence shown here is derived from an EMBL/GenBank/DDBJ whole genome shotgun (WGS) entry which is preliminary data.</text>
</comment>
<accession>A0ABR9GBT6</accession>
<name>A0ABR9GBT6_9GAMM</name>
<dbReference type="RefSeq" id="WP_192556319.1">
    <property type="nucleotide sequence ID" value="NZ_JACZZA010000008.1"/>
</dbReference>
<evidence type="ECO:0008006" key="3">
    <source>
        <dbReference type="Google" id="ProtNLM"/>
    </source>
</evidence>
<gene>
    <name evidence="1" type="ORF">IGX34_13880</name>
</gene>
<dbReference type="Proteomes" id="UP000651010">
    <property type="component" value="Unassembled WGS sequence"/>
</dbReference>
<keyword evidence="2" id="KW-1185">Reference proteome</keyword>
<proteinExistence type="predicted"/>
<sequence length="180" mass="20621">MPKTVNNPPALIPQQAPGWCFAAAEQMARNFYNRPARTQYDIARRIVIALVDIPDPDTYDDWLAATLYDEANGLEENNGANLQSARVQLVRSRWGAVNYNDIGGYIANNYGPQDFRDDIDRNKIIIGNANHFFVVYGYEDAGDFTLLLRDPWPENVGGRQQSVRYNTFTNWNDRQVIRFN</sequence>
<reference evidence="1 2" key="1">
    <citation type="submission" date="2020-09" db="EMBL/GenBank/DDBJ databases">
        <title>Dyella sp. 7MK23 isolated from forest soil.</title>
        <authorList>
            <person name="Fu J."/>
        </authorList>
    </citation>
    <scope>NUCLEOTIDE SEQUENCE [LARGE SCALE GENOMIC DNA]</scope>
    <source>
        <strain evidence="1 2">7MK23</strain>
    </source>
</reference>
<organism evidence="1 2">
    <name type="scientific">Dyella acidiphila</name>
    <dbReference type="NCBI Taxonomy" id="2775866"/>
    <lineage>
        <taxon>Bacteria</taxon>
        <taxon>Pseudomonadati</taxon>
        <taxon>Pseudomonadota</taxon>
        <taxon>Gammaproteobacteria</taxon>
        <taxon>Lysobacterales</taxon>
        <taxon>Rhodanobacteraceae</taxon>
        <taxon>Dyella</taxon>
    </lineage>
</organism>
<protein>
    <recommendedName>
        <fullName evidence="3">Peptidase C39-like domain-containing protein</fullName>
    </recommendedName>
</protein>